<sequence>MHGVDRSGPHSLQGRPIAPRWFACAAFAIHCEATRLRILAAQFARALPRHSTLKAKRAQGRPGADLAPTVRCAKGSAKEPHSSIQVVPITRPSLRDGRTAYAALSREPSSLWPPSPSRNSPAPRRLTRSPPPQELDRSNDGQDHTVLPYARPAMFAIGFDDVVHVAANPRRDGPVSAVRPHEAWGSRRAIRPAPDHSRPTLPRPPQARLAKTTTS</sequence>
<organism evidence="2 3">
    <name type="scientific">Bradyrhizobium stylosanthis</name>
    <dbReference type="NCBI Taxonomy" id="1803665"/>
    <lineage>
        <taxon>Bacteria</taxon>
        <taxon>Pseudomonadati</taxon>
        <taxon>Pseudomonadota</taxon>
        <taxon>Alphaproteobacteria</taxon>
        <taxon>Hyphomicrobiales</taxon>
        <taxon>Nitrobacteraceae</taxon>
        <taxon>Bradyrhizobium</taxon>
    </lineage>
</organism>
<keyword evidence="3" id="KW-1185">Reference proteome</keyword>
<dbReference type="EMBL" id="VITK01000005">
    <property type="protein sequence ID" value="TWA98900.1"/>
    <property type="molecule type" value="Genomic_DNA"/>
</dbReference>
<evidence type="ECO:0000313" key="2">
    <source>
        <dbReference type="EMBL" id="TWA98900.1"/>
    </source>
</evidence>
<feature type="compositionally biased region" description="Basic and acidic residues" evidence="1">
    <location>
        <begin position="171"/>
        <end position="185"/>
    </location>
</feature>
<feature type="region of interest" description="Disordered" evidence="1">
    <location>
        <begin position="171"/>
        <end position="215"/>
    </location>
</feature>
<accession>A0A560DP85</accession>
<feature type="compositionally biased region" description="Basic and acidic residues" evidence="1">
    <location>
        <begin position="134"/>
        <end position="143"/>
    </location>
</feature>
<gene>
    <name evidence="2" type="ORF">FBZ96_105578</name>
</gene>
<evidence type="ECO:0000256" key="1">
    <source>
        <dbReference type="SAM" id="MobiDB-lite"/>
    </source>
</evidence>
<feature type="region of interest" description="Disordered" evidence="1">
    <location>
        <begin position="51"/>
        <end position="85"/>
    </location>
</feature>
<dbReference type="STRING" id="1803665.GCA_001641335_05370"/>
<evidence type="ECO:0000313" key="3">
    <source>
        <dbReference type="Proteomes" id="UP000319949"/>
    </source>
</evidence>
<dbReference type="Proteomes" id="UP000319949">
    <property type="component" value="Unassembled WGS sequence"/>
</dbReference>
<dbReference type="AlphaFoldDB" id="A0A560DP85"/>
<protein>
    <submittedName>
        <fullName evidence="2">Uncharacterized protein</fullName>
    </submittedName>
</protein>
<feature type="region of interest" description="Disordered" evidence="1">
    <location>
        <begin position="105"/>
        <end position="145"/>
    </location>
</feature>
<comment type="caution">
    <text evidence="2">The sequence shown here is derived from an EMBL/GenBank/DDBJ whole genome shotgun (WGS) entry which is preliminary data.</text>
</comment>
<proteinExistence type="predicted"/>
<reference evidence="2 3" key="1">
    <citation type="submission" date="2019-06" db="EMBL/GenBank/DDBJ databases">
        <title>Genomic Encyclopedia of Type Strains, Phase IV (KMG-V): Genome sequencing to study the core and pangenomes of soil and plant-associated prokaryotes.</title>
        <authorList>
            <person name="Whitman W."/>
        </authorList>
    </citation>
    <scope>NUCLEOTIDE SEQUENCE [LARGE SCALE GENOMIC DNA]</scope>
    <source>
        <strain evidence="2 3">BR 510</strain>
    </source>
</reference>
<name>A0A560DP85_9BRAD</name>